<reference evidence="4" key="1">
    <citation type="submission" date="2016-05" db="EMBL/GenBank/DDBJ databases">
        <title>Polynucleobacter sp. QLW-P1FAT50C-4 genome.</title>
        <authorList>
            <person name="Hahn M.W."/>
        </authorList>
    </citation>
    <scope>NUCLEOTIDE SEQUENCE [LARGE SCALE GENOMIC DNA]</scope>
    <source>
        <strain evidence="4">QLW-P1FAT50C-4</strain>
    </source>
</reference>
<keyword evidence="2" id="KW-0812">Transmembrane</keyword>
<evidence type="ECO:0000256" key="1">
    <source>
        <dbReference type="SAM" id="MobiDB-lite"/>
    </source>
</evidence>
<feature type="transmembrane region" description="Helical" evidence="2">
    <location>
        <begin position="6"/>
        <end position="22"/>
    </location>
</feature>
<dbReference type="AlphaFoldDB" id="A0A191UE49"/>
<proteinExistence type="predicted"/>
<evidence type="ECO:0000256" key="2">
    <source>
        <dbReference type="SAM" id="Phobius"/>
    </source>
</evidence>
<dbReference type="RefSeq" id="WP_068948227.1">
    <property type="nucleotide sequence ID" value="NZ_CP015922.1"/>
</dbReference>
<evidence type="ECO:0000313" key="3">
    <source>
        <dbReference type="EMBL" id="ANI99222.1"/>
    </source>
</evidence>
<protein>
    <submittedName>
        <fullName evidence="3">Uncharacterized protein</fullName>
    </submittedName>
</protein>
<dbReference type="Proteomes" id="UP000078463">
    <property type="component" value="Chromosome"/>
</dbReference>
<sequence>MSNRSIIIMVLVLIGATAYLLLKGDGNVDMSGEKHGAEATHVEEAKKDAPAAAPVAPAAAPVAPAAAPAADAKK</sequence>
<gene>
    <name evidence="3" type="ORF">A8O14_03370</name>
</gene>
<name>A0A191UE49_9BURK</name>
<keyword evidence="4" id="KW-1185">Reference proteome</keyword>
<dbReference type="KEGG" id="pwu:A8O14_03370"/>
<dbReference type="OrthoDB" id="8781900at2"/>
<keyword evidence="2" id="KW-0472">Membrane</keyword>
<dbReference type="STRING" id="1743168.A8O14_03370"/>
<keyword evidence="2" id="KW-1133">Transmembrane helix</keyword>
<evidence type="ECO:0000313" key="4">
    <source>
        <dbReference type="Proteomes" id="UP000078463"/>
    </source>
</evidence>
<feature type="compositionally biased region" description="Basic and acidic residues" evidence="1">
    <location>
        <begin position="32"/>
        <end position="49"/>
    </location>
</feature>
<organism evidence="3 4">
    <name type="scientific">Polynucleobacter wuianus</name>
    <dbReference type="NCBI Taxonomy" id="1743168"/>
    <lineage>
        <taxon>Bacteria</taxon>
        <taxon>Pseudomonadati</taxon>
        <taxon>Pseudomonadota</taxon>
        <taxon>Betaproteobacteria</taxon>
        <taxon>Burkholderiales</taxon>
        <taxon>Burkholderiaceae</taxon>
        <taxon>Polynucleobacter</taxon>
    </lineage>
</organism>
<dbReference type="EMBL" id="CP015922">
    <property type="protein sequence ID" value="ANI99222.1"/>
    <property type="molecule type" value="Genomic_DNA"/>
</dbReference>
<accession>A0A191UE49</accession>
<feature type="region of interest" description="Disordered" evidence="1">
    <location>
        <begin position="32"/>
        <end position="56"/>
    </location>
</feature>